<evidence type="ECO:0000313" key="2">
    <source>
        <dbReference type="Proteomes" id="UP000734854"/>
    </source>
</evidence>
<comment type="caution">
    <text evidence="1">The sequence shown here is derived from an EMBL/GenBank/DDBJ whole genome shotgun (WGS) entry which is preliminary data.</text>
</comment>
<name>A0A8J5HKW2_ZINOF</name>
<dbReference type="AlphaFoldDB" id="A0A8J5HKW2"/>
<reference evidence="1 2" key="1">
    <citation type="submission" date="2020-08" db="EMBL/GenBank/DDBJ databases">
        <title>Plant Genome Project.</title>
        <authorList>
            <person name="Zhang R.-G."/>
        </authorList>
    </citation>
    <scope>NUCLEOTIDE SEQUENCE [LARGE SCALE GENOMIC DNA]</scope>
    <source>
        <tissue evidence="1">Rhizome</tissue>
    </source>
</reference>
<keyword evidence="2" id="KW-1185">Reference proteome</keyword>
<evidence type="ECO:0000313" key="1">
    <source>
        <dbReference type="EMBL" id="KAG6529543.1"/>
    </source>
</evidence>
<gene>
    <name evidence="1" type="ORF">ZIOFF_011751</name>
</gene>
<dbReference type="Proteomes" id="UP000734854">
    <property type="component" value="Unassembled WGS sequence"/>
</dbReference>
<sequence>MRVETFFPALVVDLSRFSNCNQSSIFGKLLDFIRLGKHLWISIIITSAILRS</sequence>
<protein>
    <submittedName>
        <fullName evidence="1">Uncharacterized protein</fullName>
    </submittedName>
</protein>
<dbReference type="EMBL" id="JACMSC010000003">
    <property type="protein sequence ID" value="KAG6529543.1"/>
    <property type="molecule type" value="Genomic_DNA"/>
</dbReference>
<organism evidence="1 2">
    <name type="scientific">Zingiber officinale</name>
    <name type="common">Ginger</name>
    <name type="synonym">Amomum zingiber</name>
    <dbReference type="NCBI Taxonomy" id="94328"/>
    <lineage>
        <taxon>Eukaryota</taxon>
        <taxon>Viridiplantae</taxon>
        <taxon>Streptophyta</taxon>
        <taxon>Embryophyta</taxon>
        <taxon>Tracheophyta</taxon>
        <taxon>Spermatophyta</taxon>
        <taxon>Magnoliopsida</taxon>
        <taxon>Liliopsida</taxon>
        <taxon>Zingiberales</taxon>
        <taxon>Zingiberaceae</taxon>
        <taxon>Zingiber</taxon>
    </lineage>
</organism>
<accession>A0A8J5HKW2</accession>
<proteinExistence type="predicted"/>